<feature type="domain" description="Condensation" evidence="1">
    <location>
        <begin position="14"/>
        <end position="339"/>
    </location>
</feature>
<dbReference type="GO" id="GO:0005829">
    <property type="term" value="C:cytosol"/>
    <property type="evidence" value="ECO:0007669"/>
    <property type="project" value="TreeGrafter"/>
</dbReference>
<accession>A0A941AL84</accession>
<dbReference type="Gene3D" id="3.30.559.30">
    <property type="entry name" value="Nonribosomal peptide synthetase, condensation domain"/>
    <property type="match status" value="1"/>
</dbReference>
<sequence length="435" mass="47887">MRFQVVEQVPVIHAPLTFGQLSLWRSIQRLPSEACNLPQTWALPDGASLPSVEQALEALEERHESLRTRYEPDGENDLVQAVWPVAPVRLDTVEGGDDPARVAEDAAARAGADPFDLAKDRPWRACVVTSGGVPVRLVICFHHIAVDAWAINQLHQEFLLLADGLRITEPAPTGRELAAEQWSAARERRRKAARKFWEGVFEAAPAMEREPGTDGPEGTATLSTRWARLGSKEAGDAANRIAERLEVSLPSVVLAAFCLAVRRRTGRDRMLVAVYAHNRSDPQWEKLVAAQNQIVPLVVAPEPGEDFGELVRRVHWDSLRSYRHGAYNVDDVLELGRVHGYSGSVNGSFDGSVSGFFRYFFNYLGEYQQEHTSVDEQIRTGTAGRNIGAPLYLQVQAGEALTCTLRENSAGTGFDEVTGLLLLLRDILVAAAGPE</sequence>
<dbReference type="GO" id="GO:0008610">
    <property type="term" value="P:lipid biosynthetic process"/>
    <property type="evidence" value="ECO:0007669"/>
    <property type="project" value="UniProtKB-ARBA"/>
</dbReference>
<evidence type="ECO:0000259" key="1">
    <source>
        <dbReference type="Pfam" id="PF00668"/>
    </source>
</evidence>
<evidence type="ECO:0000313" key="2">
    <source>
        <dbReference type="EMBL" id="MBP2706962.1"/>
    </source>
</evidence>
<protein>
    <recommendedName>
        <fullName evidence="1">Condensation domain-containing protein</fullName>
    </recommendedName>
</protein>
<name>A0A941AL84_9ACTN</name>
<evidence type="ECO:0000313" key="3">
    <source>
        <dbReference type="Proteomes" id="UP000674234"/>
    </source>
</evidence>
<dbReference type="Gene3D" id="3.30.559.10">
    <property type="entry name" value="Chloramphenicol acetyltransferase-like domain"/>
    <property type="match status" value="1"/>
</dbReference>
<comment type="caution">
    <text evidence="2">The sequence shown here is derived from an EMBL/GenBank/DDBJ whole genome shotgun (WGS) entry which is preliminary data.</text>
</comment>
<dbReference type="GO" id="GO:0009366">
    <property type="term" value="C:enterobactin synthetase complex"/>
    <property type="evidence" value="ECO:0007669"/>
    <property type="project" value="TreeGrafter"/>
</dbReference>
<dbReference type="GO" id="GO:0031177">
    <property type="term" value="F:phosphopantetheine binding"/>
    <property type="evidence" value="ECO:0007669"/>
    <property type="project" value="TreeGrafter"/>
</dbReference>
<keyword evidence="3" id="KW-1185">Reference proteome</keyword>
<dbReference type="SUPFAM" id="SSF52777">
    <property type="entry name" value="CoA-dependent acyltransferases"/>
    <property type="match status" value="2"/>
</dbReference>
<dbReference type="InterPro" id="IPR023213">
    <property type="entry name" value="CAT-like_dom_sf"/>
</dbReference>
<gene>
    <name evidence="2" type="ORF">JOL79_24560</name>
</gene>
<dbReference type="PANTHER" id="PTHR45527:SF1">
    <property type="entry name" value="FATTY ACID SYNTHASE"/>
    <property type="match status" value="1"/>
</dbReference>
<organism evidence="2 3">
    <name type="scientific">Microbispora oryzae</name>
    <dbReference type="NCBI Taxonomy" id="2806554"/>
    <lineage>
        <taxon>Bacteria</taxon>
        <taxon>Bacillati</taxon>
        <taxon>Actinomycetota</taxon>
        <taxon>Actinomycetes</taxon>
        <taxon>Streptosporangiales</taxon>
        <taxon>Streptosporangiaceae</taxon>
        <taxon>Microbispora</taxon>
    </lineage>
</organism>
<dbReference type="PANTHER" id="PTHR45527">
    <property type="entry name" value="NONRIBOSOMAL PEPTIDE SYNTHETASE"/>
    <property type="match status" value="1"/>
</dbReference>
<dbReference type="AlphaFoldDB" id="A0A941AL84"/>
<dbReference type="InterPro" id="IPR001242">
    <property type="entry name" value="Condensation_dom"/>
</dbReference>
<dbReference type="GO" id="GO:0043041">
    <property type="term" value="P:amino acid activation for nonribosomal peptide biosynthetic process"/>
    <property type="evidence" value="ECO:0007669"/>
    <property type="project" value="TreeGrafter"/>
</dbReference>
<dbReference type="RefSeq" id="WP_210158239.1">
    <property type="nucleotide sequence ID" value="NZ_JAFCNB010000016.1"/>
</dbReference>
<dbReference type="Proteomes" id="UP000674234">
    <property type="component" value="Unassembled WGS sequence"/>
</dbReference>
<dbReference type="GO" id="GO:0047527">
    <property type="term" value="F:2,3-dihydroxybenzoate-serine ligase activity"/>
    <property type="evidence" value="ECO:0007669"/>
    <property type="project" value="TreeGrafter"/>
</dbReference>
<dbReference type="Pfam" id="PF00668">
    <property type="entry name" value="Condensation"/>
    <property type="match status" value="1"/>
</dbReference>
<dbReference type="GO" id="GO:0009239">
    <property type="term" value="P:enterobactin biosynthetic process"/>
    <property type="evidence" value="ECO:0007669"/>
    <property type="project" value="TreeGrafter"/>
</dbReference>
<proteinExistence type="predicted"/>
<reference evidence="2" key="1">
    <citation type="submission" date="2021-02" db="EMBL/GenBank/DDBJ databases">
        <title>Draft genome sequence of Microbispora sp. RL4-1S isolated from rice leaves in Thailand.</title>
        <authorList>
            <person name="Muangham S."/>
            <person name="Duangmal K."/>
        </authorList>
    </citation>
    <scope>NUCLEOTIDE SEQUENCE</scope>
    <source>
        <strain evidence="2">RL4-1S</strain>
    </source>
</reference>
<dbReference type="EMBL" id="JAFCNB010000016">
    <property type="protein sequence ID" value="MBP2706962.1"/>
    <property type="molecule type" value="Genomic_DNA"/>
</dbReference>